<organism evidence="2 3">
    <name type="scientific">Puccinia coronata f. sp. avenae</name>
    <dbReference type="NCBI Taxonomy" id="200324"/>
    <lineage>
        <taxon>Eukaryota</taxon>
        <taxon>Fungi</taxon>
        <taxon>Dikarya</taxon>
        <taxon>Basidiomycota</taxon>
        <taxon>Pucciniomycotina</taxon>
        <taxon>Pucciniomycetes</taxon>
        <taxon>Pucciniales</taxon>
        <taxon>Pucciniaceae</taxon>
        <taxon>Puccinia</taxon>
    </lineage>
</organism>
<comment type="caution">
    <text evidence="2">The sequence shown here is derived from an EMBL/GenBank/DDBJ whole genome shotgun (WGS) entry which is preliminary data.</text>
</comment>
<dbReference type="AlphaFoldDB" id="A0A2N5VZG1"/>
<sequence length="88" mass="9931">MHLFTSARLFSAIMFSDQPLHPARMLPLRQPTAHHQHMNTHFPGRPLSSLAIPPGEDAQPNDQSDWLPPRPRCPLQPLVIRLATALLQ</sequence>
<protein>
    <submittedName>
        <fullName evidence="2">Uncharacterized protein</fullName>
    </submittedName>
</protein>
<evidence type="ECO:0000256" key="1">
    <source>
        <dbReference type="SAM" id="MobiDB-lite"/>
    </source>
</evidence>
<keyword evidence="3" id="KW-1185">Reference proteome</keyword>
<gene>
    <name evidence="2" type="ORF">PCANC_02320</name>
</gene>
<dbReference type="Proteomes" id="UP000235388">
    <property type="component" value="Unassembled WGS sequence"/>
</dbReference>
<feature type="region of interest" description="Disordered" evidence="1">
    <location>
        <begin position="34"/>
        <end position="70"/>
    </location>
</feature>
<reference evidence="2 3" key="1">
    <citation type="submission" date="2017-11" db="EMBL/GenBank/DDBJ databases">
        <title>De novo assembly and phasing of dikaryotic genomes from two isolates of Puccinia coronata f. sp. avenae, the causal agent of oat crown rust.</title>
        <authorList>
            <person name="Miller M.E."/>
            <person name="Zhang Y."/>
            <person name="Omidvar V."/>
            <person name="Sperschneider J."/>
            <person name="Schwessinger B."/>
            <person name="Raley C."/>
            <person name="Palmer J.M."/>
            <person name="Garnica D."/>
            <person name="Upadhyaya N."/>
            <person name="Rathjen J."/>
            <person name="Taylor J.M."/>
            <person name="Park R.F."/>
            <person name="Dodds P.N."/>
            <person name="Hirsch C.D."/>
            <person name="Kianian S.F."/>
            <person name="Figueroa M."/>
        </authorList>
    </citation>
    <scope>NUCLEOTIDE SEQUENCE [LARGE SCALE GENOMIC DNA]</scope>
    <source>
        <strain evidence="2">12NC29</strain>
    </source>
</reference>
<dbReference type="EMBL" id="PGCJ01000033">
    <property type="protein sequence ID" value="PLW55388.1"/>
    <property type="molecule type" value="Genomic_DNA"/>
</dbReference>
<accession>A0A2N5VZG1</accession>
<evidence type="ECO:0000313" key="2">
    <source>
        <dbReference type="EMBL" id="PLW55388.1"/>
    </source>
</evidence>
<name>A0A2N5VZG1_9BASI</name>
<proteinExistence type="predicted"/>
<evidence type="ECO:0000313" key="3">
    <source>
        <dbReference type="Proteomes" id="UP000235388"/>
    </source>
</evidence>